<dbReference type="OrthoDB" id="3261436at2759"/>
<keyword evidence="2" id="KW-1185">Reference proteome</keyword>
<dbReference type="EMBL" id="ML170369">
    <property type="protein sequence ID" value="TDL14222.1"/>
    <property type="molecule type" value="Genomic_DNA"/>
</dbReference>
<dbReference type="STRING" id="50990.A0A4Y7PHC0"/>
<accession>A0A4Y7PHC0</accession>
<name>A0A4Y7PHC0_9AGAM</name>
<proteinExistence type="predicted"/>
<reference evidence="1 2" key="1">
    <citation type="submission" date="2018-06" db="EMBL/GenBank/DDBJ databases">
        <title>A transcriptomic atlas of mushroom development highlights an independent origin of complex multicellularity.</title>
        <authorList>
            <consortium name="DOE Joint Genome Institute"/>
            <person name="Krizsan K."/>
            <person name="Almasi E."/>
            <person name="Merenyi Z."/>
            <person name="Sahu N."/>
            <person name="Viragh M."/>
            <person name="Koszo T."/>
            <person name="Mondo S."/>
            <person name="Kiss B."/>
            <person name="Balint B."/>
            <person name="Kues U."/>
            <person name="Barry K."/>
            <person name="Hegedus J.C."/>
            <person name="Henrissat B."/>
            <person name="Johnson J."/>
            <person name="Lipzen A."/>
            <person name="Ohm R."/>
            <person name="Nagy I."/>
            <person name="Pangilinan J."/>
            <person name="Yan J."/>
            <person name="Xiong Y."/>
            <person name="Grigoriev I.V."/>
            <person name="Hibbett D.S."/>
            <person name="Nagy L.G."/>
        </authorList>
    </citation>
    <scope>NUCLEOTIDE SEQUENCE [LARGE SCALE GENOMIC DNA]</scope>
    <source>
        <strain evidence="1 2">SZMC22713</strain>
    </source>
</reference>
<sequence>MNHANSSFIELYTIMFQNLVQRISNKDDLFKLLRLHQDYVDSIRTPCGVHEDLWGTVKYRSDPTSLQVAKLQERRTLLHRRIESWQEIQAVYIPCVVQIRRSIAQLLPSSTRPEEAEDIPLYLPSDVIGRGTCDLDLQQKEWQLRFAQANEALASLRNDLRFWSYLYKDKDRQSTGQGPNTRAQSLINRASAKAKYSASIYRTARAALVKLGTGPDGRQWETGLQPLLEQDLRNVNEGTIGQTEGNKSISWIWTAPGIRDAIETTGDGNRDVGLHDAIRVEWAKARARAHRWQEEVQLLLEEMRRVLTFLAHRAEWWRGLVVLCKGVPEHLAEGLSSYAHHQAAINLHIRKWFQSMWSAMPVYAQLGWAELVAESD</sequence>
<evidence type="ECO:0000313" key="2">
    <source>
        <dbReference type="Proteomes" id="UP000294933"/>
    </source>
</evidence>
<gene>
    <name evidence="1" type="ORF">BD410DRAFT_809909</name>
</gene>
<protein>
    <submittedName>
        <fullName evidence="1">Uncharacterized protein</fullName>
    </submittedName>
</protein>
<dbReference type="AlphaFoldDB" id="A0A4Y7PHC0"/>
<dbReference type="VEuPathDB" id="FungiDB:BD410DRAFT_809909"/>
<organism evidence="1 2">
    <name type="scientific">Rickenella mellea</name>
    <dbReference type="NCBI Taxonomy" id="50990"/>
    <lineage>
        <taxon>Eukaryota</taxon>
        <taxon>Fungi</taxon>
        <taxon>Dikarya</taxon>
        <taxon>Basidiomycota</taxon>
        <taxon>Agaricomycotina</taxon>
        <taxon>Agaricomycetes</taxon>
        <taxon>Hymenochaetales</taxon>
        <taxon>Rickenellaceae</taxon>
        <taxon>Rickenella</taxon>
    </lineage>
</organism>
<dbReference type="Proteomes" id="UP000294933">
    <property type="component" value="Unassembled WGS sequence"/>
</dbReference>
<evidence type="ECO:0000313" key="1">
    <source>
        <dbReference type="EMBL" id="TDL14222.1"/>
    </source>
</evidence>